<evidence type="ECO:0008006" key="3">
    <source>
        <dbReference type="Google" id="ProtNLM"/>
    </source>
</evidence>
<evidence type="ECO:0000313" key="1">
    <source>
        <dbReference type="EMBL" id="MDM5073845.1"/>
    </source>
</evidence>
<gene>
    <name evidence="1" type="ORF">OB935_18690</name>
</gene>
<dbReference type="RefSeq" id="WP_290019522.1">
    <property type="nucleotide sequence ID" value="NZ_JAOPLL010000014.1"/>
</dbReference>
<name>A0ABT7Q3D8_9GAMM</name>
<keyword evidence="2" id="KW-1185">Reference proteome</keyword>
<dbReference type="EMBL" id="JAOPLL010000014">
    <property type="protein sequence ID" value="MDM5073845.1"/>
    <property type="molecule type" value="Genomic_DNA"/>
</dbReference>
<protein>
    <recommendedName>
        <fullName evidence="3">YcaO domain-containing protein</fullName>
    </recommendedName>
</protein>
<proteinExistence type="predicted"/>
<evidence type="ECO:0000313" key="2">
    <source>
        <dbReference type="Proteomes" id="UP001168107"/>
    </source>
</evidence>
<dbReference type="Proteomes" id="UP001168107">
    <property type="component" value="Unassembled WGS sequence"/>
</dbReference>
<dbReference type="Gene3D" id="3.30.1330.230">
    <property type="match status" value="1"/>
</dbReference>
<reference evidence="1" key="1">
    <citation type="submission" date="2024-05" db="EMBL/GenBank/DDBJ databases">
        <title>WGS of Aeromonas isolates.</title>
        <authorList>
            <person name="Lee H."/>
        </authorList>
    </citation>
    <scope>NUCLEOTIDE SEQUENCE</scope>
    <source>
        <strain evidence="1">SU58-3</strain>
    </source>
</reference>
<organism evidence="1 2">
    <name type="scientific">Aeromonas bestiarum</name>
    <dbReference type="NCBI Taxonomy" id="105751"/>
    <lineage>
        <taxon>Bacteria</taxon>
        <taxon>Pseudomonadati</taxon>
        <taxon>Pseudomonadota</taxon>
        <taxon>Gammaproteobacteria</taxon>
        <taxon>Aeromonadales</taxon>
        <taxon>Aeromonadaceae</taxon>
        <taxon>Aeromonas</taxon>
    </lineage>
</organism>
<sequence length="323" mass="36781">MKPHIIASYEDCINNINLRTFVYSHILNPHLKCAVTGVKLHYKDKCEVFYGHSVSKDINRAVQSSKYEVLERIFCCDILMHTSTYNLYRYSNNIKIGHVNREDISLRGVSDIGATGLSCHKSICEAKEHGLYEVLERHILSSMWYGDLILHPIQINEPAGDGLTISSYSTAVPSNFCISVLRNNDNTMFFSGSAISDEMEKSIEKSRNEAFMLINNYYNGELHNLKGVRKSSAENIKRLVGLDAKIINEHFDLKVHFNDGSVIFKKLDIESQLHAFGFSLNDASYAIVRDEEGFFITKSFLHNALSKECCRQERGHILHDPFC</sequence>
<accession>A0ABT7Q3D8</accession>
<comment type="caution">
    <text evidence="1">The sequence shown here is derived from an EMBL/GenBank/DDBJ whole genome shotgun (WGS) entry which is preliminary data.</text>
</comment>